<dbReference type="Proteomes" id="UP001500767">
    <property type="component" value="Unassembled WGS sequence"/>
</dbReference>
<evidence type="ECO:0008006" key="3">
    <source>
        <dbReference type="Google" id="ProtNLM"/>
    </source>
</evidence>
<proteinExistence type="predicted"/>
<accession>A0ABP6X759</accession>
<organism evidence="1 2">
    <name type="scientific">Microlunatus spumicola</name>
    <dbReference type="NCBI Taxonomy" id="81499"/>
    <lineage>
        <taxon>Bacteria</taxon>
        <taxon>Bacillati</taxon>
        <taxon>Actinomycetota</taxon>
        <taxon>Actinomycetes</taxon>
        <taxon>Propionibacteriales</taxon>
        <taxon>Propionibacteriaceae</taxon>
        <taxon>Microlunatus</taxon>
    </lineage>
</organism>
<dbReference type="RefSeq" id="WP_344741604.1">
    <property type="nucleotide sequence ID" value="NZ_BAAAYR010000001.1"/>
</dbReference>
<keyword evidence="2" id="KW-1185">Reference proteome</keyword>
<evidence type="ECO:0000313" key="1">
    <source>
        <dbReference type="EMBL" id="GAA3560029.1"/>
    </source>
</evidence>
<protein>
    <recommendedName>
        <fullName evidence="3">Acetone carboxylase</fullName>
    </recommendedName>
</protein>
<evidence type="ECO:0000313" key="2">
    <source>
        <dbReference type="Proteomes" id="UP001500767"/>
    </source>
</evidence>
<sequence length="78" mass="8513">MSLSNTALPPVDLVCSARGCTAAATTDVRWNNVKIHTPERRKHWLACDEHTPTLSDYLSARGMLREVVPLGDEAPGPD</sequence>
<reference evidence="2" key="1">
    <citation type="journal article" date="2019" name="Int. J. Syst. Evol. Microbiol.">
        <title>The Global Catalogue of Microorganisms (GCM) 10K type strain sequencing project: providing services to taxonomists for standard genome sequencing and annotation.</title>
        <authorList>
            <consortium name="The Broad Institute Genomics Platform"/>
            <consortium name="The Broad Institute Genome Sequencing Center for Infectious Disease"/>
            <person name="Wu L."/>
            <person name="Ma J."/>
        </authorList>
    </citation>
    <scope>NUCLEOTIDE SEQUENCE [LARGE SCALE GENOMIC DNA]</scope>
    <source>
        <strain evidence="2">JCM 16540</strain>
    </source>
</reference>
<gene>
    <name evidence="1" type="ORF">GCM10022197_14390</name>
</gene>
<dbReference type="EMBL" id="BAAAYR010000001">
    <property type="protein sequence ID" value="GAA3560029.1"/>
    <property type="molecule type" value="Genomic_DNA"/>
</dbReference>
<name>A0ABP6X759_9ACTN</name>
<comment type="caution">
    <text evidence="1">The sequence shown here is derived from an EMBL/GenBank/DDBJ whole genome shotgun (WGS) entry which is preliminary data.</text>
</comment>